<name>A0A9D5A2P5_PEA</name>
<keyword evidence="2" id="KW-1185">Reference proteome</keyword>
<protein>
    <recommendedName>
        <fullName evidence="3">DUF674 family protein</fullName>
    </recommendedName>
</protein>
<sequence>MASEQPQEDTRTISLKVLVEKQRNKVVLVEATKDFVDTLFSFLSLPLGTIIRLLSNNDQQQSSVSESSSFLGNINNLYRSVQNLNSEDVWNNPVCQQMLLHPRNPCEALCMKLFLNVDDTEPSNKILVCDHCNRFTTFQNLVCICGKPTNKHPKNLDSEGQTQGNSTIADSKNGVFVKENGSNFTVSLFDDLKIVPSSIMNALHLLNELGYSDLTQLEEITHKFGKQEILNLLKYCLTSHEPLTNTILKRSSKNKDNLSCQFSSAQSVMSCSSNNSKIDIKVVQSKSQKKVVFAEANGDFVNFILSFLTMPLGSIIKLLGPNYFDGCVTNLYKSVENLDSSLCTCSHTVLLNPGVAPQFGFPKQLLNIPHAEHPLYYYGTGTSKQVYDSFTHCYENVEAKIKGGVFSKKPESIFNGRTLTALDPRSPNRSKVVGFVKKEALYGVGDDLTVKALSADFCLSYFKESSIPLDDLEVKVISIGEVEAMNILGASLISKFTLTNGLGDFLKESTVTSN</sequence>
<dbReference type="Gramene" id="Psat07G0668000-T1">
    <property type="protein sequence ID" value="KAI5391973.1"/>
    <property type="gene ID" value="KIW84_076680"/>
</dbReference>
<dbReference type="Proteomes" id="UP001058974">
    <property type="component" value="Chromosome 7"/>
</dbReference>
<proteinExistence type="predicted"/>
<evidence type="ECO:0008006" key="3">
    <source>
        <dbReference type="Google" id="ProtNLM"/>
    </source>
</evidence>
<dbReference type="AlphaFoldDB" id="A0A9D5A2P5"/>
<dbReference type="InterPro" id="IPR007750">
    <property type="entry name" value="DUF674"/>
</dbReference>
<dbReference type="PANTHER" id="PTHR33103">
    <property type="entry name" value="OS01G0153900 PROTEIN"/>
    <property type="match status" value="1"/>
</dbReference>
<dbReference type="PANTHER" id="PTHR33103:SF27">
    <property type="entry name" value="OS04G0594700 PROTEIN"/>
    <property type="match status" value="1"/>
</dbReference>
<reference evidence="1 2" key="1">
    <citation type="journal article" date="2022" name="Nat. Genet.">
        <title>Improved pea reference genome and pan-genome highlight genomic features and evolutionary characteristics.</title>
        <authorList>
            <person name="Yang T."/>
            <person name="Liu R."/>
            <person name="Luo Y."/>
            <person name="Hu S."/>
            <person name="Wang D."/>
            <person name="Wang C."/>
            <person name="Pandey M.K."/>
            <person name="Ge S."/>
            <person name="Xu Q."/>
            <person name="Li N."/>
            <person name="Li G."/>
            <person name="Huang Y."/>
            <person name="Saxena R.K."/>
            <person name="Ji Y."/>
            <person name="Li M."/>
            <person name="Yan X."/>
            <person name="He Y."/>
            <person name="Liu Y."/>
            <person name="Wang X."/>
            <person name="Xiang C."/>
            <person name="Varshney R.K."/>
            <person name="Ding H."/>
            <person name="Gao S."/>
            <person name="Zong X."/>
        </authorList>
    </citation>
    <scope>NUCLEOTIDE SEQUENCE [LARGE SCALE GENOMIC DNA]</scope>
    <source>
        <strain evidence="1 2">cv. Zhongwan 6</strain>
    </source>
</reference>
<organism evidence="1 2">
    <name type="scientific">Pisum sativum</name>
    <name type="common">Garden pea</name>
    <name type="synonym">Lathyrus oleraceus</name>
    <dbReference type="NCBI Taxonomy" id="3888"/>
    <lineage>
        <taxon>Eukaryota</taxon>
        <taxon>Viridiplantae</taxon>
        <taxon>Streptophyta</taxon>
        <taxon>Embryophyta</taxon>
        <taxon>Tracheophyta</taxon>
        <taxon>Spermatophyta</taxon>
        <taxon>Magnoliopsida</taxon>
        <taxon>eudicotyledons</taxon>
        <taxon>Gunneridae</taxon>
        <taxon>Pentapetalae</taxon>
        <taxon>rosids</taxon>
        <taxon>fabids</taxon>
        <taxon>Fabales</taxon>
        <taxon>Fabaceae</taxon>
        <taxon>Papilionoideae</taxon>
        <taxon>50 kb inversion clade</taxon>
        <taxon>NPAAA clade</taxon>
        <taxon>Hologalegina</taxon>
        <taxon>IRL clade</taxon>
        <taxon>Fabeae</taxon>
        <taxon>Lathyrus</taxon>
    </lineage>
</organism>
<evidence type="ECO:0000313" key="1">
    <source>
        <dbReference type="EMBL" id="KAI5391973.1"/>
    </source>
</evidence>
<comment type="caution">
    <text evidence="1">The sequence shown here is derived from an EMBL/GenBank/DDBJ whole genome shotgun (WGS) entry which is preliminary data.</text>
</comment>
<dbReference type="Pfam" id="PF05056">
    <property type="entry name" value="DUF674"/>
    <property type="match status" value="1"/>
</dbReference>
<accession>A0A9D5A2P5</accession>
<gene>
    <name evidence="1" type="ORF">KIW84_076680</name>
</gene>
<evidence type="ECO:0000313" key="2">
    <source>
        <dbReference type="Proteomes" id="UP001058974"/>
    </source>
</evidence>
<dbReference type="EMBL" id="JAMSHJ010000007">
    <property type="protein sequence ID" value="KAI5391973.1"/>
    <property type="molecule type" value="Genomic_DNA"/>
</dbReference>
<dbReference type="OrthoDB" id="1413921at2759"/>